<protein>
    <submittedName>
        <fullName evidence="5">Transcriptional regulator, AraC family</fullName>
    </submittedName>
</protein>
<dbReference type="Proteomes" id="UP000003244">
    <property type="component" value="Unassembled WGS sequence"/>
</dbReference>
<keyword evidence="3" id="KW-0804">Transcription</keyword>
<sequence>MSDFYNFVKNYFSTNECTDNTKYSSTGHTFCFNTDDAEGIYWFYEGENFTIDIHDVFIKKEIIHTSFSGLDNFYSFYSSYLVTANGESFNPYQNLSSNSLYVINTKNAKNYRFILHKNSPYLGIGINFKQYMIDECLSSYKNKVSDYENLFFNTSTIINKPLERIAKDILNCKMTSPAAEIFFESKAKEWLSITIDSFLNKYSNPISIADDEALEIVANYIDDHYATLISQKTLEKISTMSGTKLKKLFKQKYQCTITEYTQRRRMNMAEILLLNSSLKIQDIAEAVGYSSHSKFSTCFKKYKGMYPKDIRKYNSKKTSISDCVCVKKDTI</sequence>
<dbReference type="GO" id="GO:0043565">
    <property type="term" value="F:sequence-specific DNA binding"/>
    <property type="evidence" value="ECO:0007669"/>
    <property type="project" value="InterPro"/>
</dbReference>
<dbReference type="SUPFAM" id="SSF46689">
    <property type="entry name" value="Homeodomain-like"/>
    <property type="match status" value="1"/>
</dbReference>
<dbReference type="GeneID" id="84801280"/>
<evidence type="ECO:0000256" key="3">
    <source>
        <dbReference type="ARBA" id="ARBA00023163"/>
    </source>
</evidence>
<keyword evidence="2" id="KW-0238">DNA-binding</keyword>
<dbReference type="OrthoDB" id="9791615at2"/>
<comment type="caution">
    <text evidence="5">The sequence shown here is derived from an EMBL/GenBank/DDBJ whole genome shotgun (WGS) entry which is preliminary data.</text>
</comment>
<dbReference type="InterPro" id="IPR009057">
    <property type="entry name" value="Homeodomain-like_sf"/>
</dbReference>
<dbReference type="RefSeq" id="WP_007790744.1">
    <property type="nucleotide sequence ID" value="NZ_ADGQ01000070.1"/>
</dbReference>
<dbReference type="InterPro" id="IPR020449">
    <property type="entry name" value="Tscrpt_reg_AraC-type_HTH"/>
</dbReference>
<dbReference type="PRINTS" id="PR00032">
    <property type="entry name" value="HTHARAC"/>
</dbReference>
<dbReference type="eggNOG" id="COG2207">
    <property type="taxonomic scope" value="Bacteria"/>
</dbReference>
<proteinExistence type="predicted"/>
<evidence type="ECO:0000256" key="2">
    <source>
        <dbReference type="ARBA" id="ARBA00023125"/>
    </source>
</evidence>
<feature type="domain" description="HTH araC/xylS-type" evidence="4">
    <location>
        <begin position="215"/>
        <end position="313"/>
    </location>
</feature>
<dbReference type="Pfam" id="PF12833">
    <property type="entry name" value="HTH_18"/>
    <property type="match status" value="1"/>
</dbReference>
<evidence type="ECO:0000313" key="5">
    <source>
        <dbReference type="EMBL" id="EFM64099.1"/>
    </source>
</evidence>
<dbReference type="PANTHER" id="PTHR47893">
    <property type="entry name" value="REGULATORY PROTEIN PCHR"/>
    <property type="match status" value="1"/>
</dbReference>
<dbReference type="GO" id="GO:0003700">
    <property type="term" value="F:DNA-binding transcription factor activity"/>
    <property type="evidence" value="ECO:0007669"/>
    <property type="project" value="InterPro"/>
</dbReference>
<dbReference type="AlphaFoldDB" id="E0E4R0"/>
<keyword evidence="6" id="KW-1185">Reference proteome</keyword>
<dbReference type="SMART" id="SM00342">
    <property type="entry name" value="HTH_ARAC"/>
    <property type="match status" value="1"/>
</dbReference>
<dbReference type="InterPro" id="IPR018060">
    <property type="entry name" value="HTH_AraC"/>
</dbReference>
<name>E0E4R0_9FIRM</name>
<evidence type="ECO:0000256" key="1">
    <source>
        <dbReference type="ARBA" id="ARBA00023015"/>
    </source>
</evidence>
<dbReference type="Gene3D" id="1.10.10.60">
    <property type="entry name" value="Homeodomain-like"/>
    <property type="match status" value="2"/>
</dbReference>
<dbReference type="InterPro" id="IPR053142">
    <property type="entry name" value="PchR_regulatory_protein"/>
</dbReference>
<dbReference type="STRING" id="596315.HMPREF0634_0043"/>
<dbReference type="PROSITE" id="PS01124">
    <property type="entry name" value="HTH_ARAC_FAMILY_2"/>
    <property type="match status" value="1"/>
</dbReference>
<evidence type="ECO:0000259" key="4">
    <source>
        <dbReference type="PROSITE" id="PS01124"/>
    </source>
</evidence>
<gene>
    <name evidence="5" type="ORF">HMPREF0634_0043</name>
</gene>
<reference evidence="5 6" key="1">
    <citation type="submission" date="2010-08" db="EMBL/GenBank/DDBJ databases">
        <authorList>
            <person name="Harkins D.M."/>
            <person name="Madupu R."/>
            <person name="Durkin A.S."/>
            <person name="Torralba M."/>
            <person name="Methe B."/>
            <person name="Sutton G.G."/>
            <person name="Nelson K.E."/>
        </authorList>
    </citation>
    <scope>NUCLEOTIDE SEQUENCE [LARGE SCALE GENOMIC DNA]</scope>
    <source>
        <strain evidence="5 6">DSM 17678</strain>
    </source>
</reference>
<keyword evidence="1" id="KW-0805">Transcription regulation</keyword>
<evidence type="ECO:0000313" key="6">
    <source>
        <dbReference type="Proteomes" id="UP000003244"/>
    </source>
</evidence>
<dbReference type="EMBL" id="ADGQ01000070">
    <property type="protein sequence ID" value="EFM64099.1"/>
    <property type="molecule type" value="Genomic_DNA"/>
</dbReference>
<organism evidence="5 6">
    <name type="scientific">Peptostreptococcus stomatis DSM 17678</name>
    <dbReference type="NCBI Taxonomy" id="596315"/>
    <lineage>
        <taxon>Bacteria</taxon>
        <taxon>Bacillati</taxon>
        <taxon>Bacillota</taxon>
        <taxon>Clostridia</taxon>
        <taxon>Peptostreptococcales</taxon>
        <taxon>Peptostreptococcaceae</taxon>
        <taxon>Peptostreptococcus</taxon>
    </lineage>
</organism>
<dbReference type="PANTHER" id="PTHR47893:SF1">
    <property type="entry name" value="REGULATORY PROTEIN PCHR"/>
    <property type="match status" value="1"/>
</dbReference>
<accession>E0E4R0</accession>